<dbReference type="Pfam" id="PF23674">
    <property type="entry name" value="RYYR-CCHC"/>
    <property type="match status" value="1"/>
</dbReference>
<protein>
    <submittedName>
        <fullName evidence="4">FLYWCH-type domain-containing protein</fullName>
    </submittedName>
</protein>
<evidence type="ECO:0000313" key="4">
    <source>
        <dbReference type="WBParaSite" id="L893_g7093.t1"/>
    </source>
</evidence>
<dbReference type="WBParaSite" id="L893_g7093.t1">
    <property type="protein sequence ID" value="L893_g7093.t1"/>
    <property type="gene ID" value="L893_g7093"/>
</dbReference>
<dbReference type="Proteomes" id="UP000095287">
    <property type="component" value="Unplaced"/>
</dbReference>
<organism evidence="3 4">
    <name type="scientific">Steinernema glaseri</name>
    <dbReference type="NCBI Taxonomy" id="37863"/>
    <lineage>
        <taxon>Eukaryota</taxon>
        <taxon>Metazoa</taxon>
        <taxon>Ecdysozoa</taxon>
        <taxon>Nematoda</taxon>
        <taxon>Chromadorea</taxon>
        <taxon>Rhabditida</taxon>
        <taxon>Tylenchina</taxon>
        <taxon>Panagrolaimomorpha</taxon>
        <taxon>Strongyloidoidea</taxon>
        <taxon>Steinernematidae</taxon>
        <taxon>Steinernema</taxon>
    </lineage>
</organism>
<sequence>MSSTASTSMHPLPEIDWEQMSFSKTLNKSLLTVKQPDGSYRIYRQIRAYRETQHFRCSTCDRLNDKKNTRYMPKVRTKCGKLVGDPYPPHNPECLPLSVEEYGLRQIDRMCRWYIKEKHIPPKAAWEMGRRYCSEYATRHGLPVEDFVRCFPEYDRLRATYTRIYNKAGGQAINAMDDISTMTLDFPPMAEEGNLEFLYAADREQPVPVPNESLEDIDEGVMSAHDLRRKLDQLTSVVELPIDPETGEKVFTVTYEELKPQVVCMEGDDQVTLFFSKKCRPQITFRGNVYYLFTEKSQAESMFKHRRWHCIEPRCTGFIITDEELTKIVDCNVVHIASCASDVNKARMKVEMYHLRLLAEYTTCSLQELYADFCDKLLADSAELASFLPTRDTATRMLERHRMQLMIRTRFEFEQLNRIARSGFEESANAAIRRRVNKTFPKTVCFHCGSAIGELEEGASEQERKKNAHATRFAQEGLVEHLVNDHGEAEVGEKTSIPSLKMSQFKAYLKHLATKKHKFVRKGYYAGGTYYLCQCDGRAYGYKHQNTIPGVHCPAYIKVVEEDDGQLRGDKTASVEFNMNHMFHEDVEGAEEFMSPEEFLKSLPEDPEVAEEDCAKGEAEAKPEEELEEPASKRPRRQATLKRPKYADMNGGIIEEEEKPPTPQSRPAKKVRAPRKTANPVNYAVAEQLDEFEAYVESLRDRVKSLKNADEIARVNAKLQELDDEISGKLDVRTDSDARSQHESFDQGPMHVQPHMITVSHHMNSPPQLMPVITAHPPRHQVTVLRPVTTRESMPSTSAPNRVRVSQVDTMQPRRLYSVPLVRQAAEQPSGEPMPASHVQHEISESQQPFKYAFRKPDGSVIFLTKTPNAKVLPKRMLRLTPIQAVDQNQPIEVVETD</sequence>
<evidence type="ECO:0000256" key="1">
    <source>
        <dbReference type="SAM" id="MobiDB-lite"/>
    </source>
</evidence>
<reference evidence="4" key="1">
    <citation type="submission" date="2016-11" db="UniProtKB">
        <authorList>
            <consortium name="WormBaseParasite"/>
        </authorList>
    </citation>
    <scope>IDENTIFICATION</scope>
</reference>
<evidence type="ECO:0000259" key="2">
    <source>
        <dbReference type="Pfam" id="PF23674"/>
    </source>
</evidence>
<dbReference type="AlphaFoldDB" id="A0A1I8AMY2"/>
<proteinExistence type="predicted"/>
<dbReference type="InterPro" id="IPR057001">
    <property type="entry name" value="RYYR-CCHC"/>
</dbReference>
<feature type="compositionally biased region" description="Basic residues" evidence="1">
    <location>
        <begin position="633"/>
        <end position="644"/>
    </location>
</feature>
<evidence type="ECO:0000313" key="3">
    <source>
        <dbReference type="Proteomes" id="UP000095287"/>
    </source>
</evidence>
<keyword evidence="3" id="KW-1185">Reference proteome</keyword>
<name>A0A1I8AMY2_9BILA</name>
<feature type="domain" description="RYYR-CCHC" evidence="2">
    <location>
        <begin position="19"/>
        <end position="94"/>
    </location>
</feature>
<feature type="region of interest" description="Disordered" evidence="1">
    <location>
        <begin position="604"/>
        <end position="677"/>
    </location>
</feature>
<feature type="compositionally biased region" description="Basic and acidic residues" evidence="1">
    <location>
        <begin position="613"/>
        <end position="624"/>
    </location>
</feature>
<accession>A0A1I8AMY2</accession>